<proteinExistence type="predicted"/>
<reference evidence="1 2" key="1">
    <citation type="submission" date="2016-05" db="EMBL/GenBank/DDBJ databases">
        <title>Niabella ginsenosidivorans BS26 whole genome sequencing.</title>
        <authorList>
            <person name="Im W.T."/>
            <person name="Siddiqi M.Z."/>
        </authorList>
    </citation>
    <scope>NUCLEOTIDE SEQUENCE [LARGE SCALE GENOMIC DNA]</scope>
    <source>
        <strain evidence="1 2">BS26</strain>
    </source>
</reference>
<organism evidence="1 2">
    <name type="scientific">Niabella ginsenosidivorans</name>
    <dbReference type="NCBI Taxonomy" id="1176587"/>
    <lineage>
        <taxon>Bacteria</taxon>
        <taxon>Pseudomonadati</taxon>
        <taxon>Bacteroidota</taxon>
        <taxon>Chitinophagia</taxon>
        <taxon>Chitinophagales</taxon>
        <taxon>Chitinophagaceae</taxon>
        <taxon>Niabella</taxon>
    </lineage>
</organism>
<dbReference type="Proteomes" id="UP000077667">
    <property type="component" value="Chromosome"/>
</dbReference>
<sequence>MCSLLLAGLTVPAQVFSDQLLFLQSQTQFMTIQSNIYSNMAMENLERDNRNRNLSETASSTPKRSAASGDFLFTPQGQVSASVRQSIIDNLKRKNPVPGRELEKALTRDNPFPAYVKYLKAAGLDVQHNYADAFAAYMLGMWRIANGRSADPAAWQIKAAQAQTAMNLDMRGWSARKKQEAAEYMIYDLIFANEPYEASRKGGNKKQMQADSDAVYERFLRQNRLDLRKIQITEAGLTRMR</sequence>
<name>A0A1A9I5N3_9BACT</name>
<accession>A0A1A9I5N3</accession>
<evidence type="ECO:0000313" key="1">
    <source>
        <dbReference type="EMBL" id="ANH81981.1"/>
    </source>
</evidence>
<dbReference type="EMBL" id="CP015772">
    <property type="protein sequence ID" value="ANH81981.1"/>
    <property type="molecule type" value="Genomic_DNA"/>
</dbReference>
<protein>
    <submittedName>
        <fullName evidence="1">Uncharacterized protein</fullName>
    </submittedName>
</protein>
<dbReference type="KEGG" id="nia:A8C56_14280"/>
<keyword evidence="2" id="KW-1185">Reference proteome</keyword>
<evidence type="ECO:0000313" key="2">
    <source>
        <dbReference type="Proteomes" id="UP000077667"/>
    </source>
</evidence>
<gene>
    <name evidence="1" type="ORF">A8C56_14280</name>
</gene>
<dbReference type="AlphaFoldDB" id="A0A1A9I5N3"/>